<feature type="region of interest" description="Disordered" evidence="1">
    <location>
        <begin position="439"/>
        <end position="466"/>
    </location>
</feature>
<dbReference type="Proteomes" id="UP000241118">
    <property type="component" value="Unassembled WGS sequence"/>
</dbReference>
<evidence type="ECO:0000256" key="2">
    <source>
        <dbReference type="SAM" id="Phobius"/>
    </source>
</evidence>
<evidence type="ECO:0000256" key="1">
    <source>
        <dbReference type="SAM" id="MobiDB-lite"/>
    </source>
</evidence>
<protein>
    <recommendedName>
        <fullName evidence="5">Pentapeptide repeat protein</fullName>
    </recommendedName>
</protein>
<organism evidence="3 4">
    <name type="scientific">Saccharothrix carnea</name>
    <dbReference type="NCBI Taxonomy" id="1280637"/>
    <lineage>
        <taxon>Bacteria</taxon>
        <taxon>Bacillati</taxon>
        <taxon>Actinomycetota</taxon>
        <taxon>Actinomycetes</taxon>
        <taxon>Pseudonocardiales</taxon>
        <taxon>Pseudonocardiaceae</taxon>
        <taxon>Saccharothrix</taxon>
    </lineage>
</organism>
<evidence type="ECO:0000313" key="3">
    <source>
        <dbReference type="EMBL" id="PSL57128.1"/>
    </source>
</evidence>
<feature type="transmembrane region" description="Helical" evidence="2">
    <location>
        <begin position="91"/>
        <end position="112"/>
    </location>
</feature>
<dbReference type="AlphaFoldDB" id="A0A2P8IF78"/>
<keyword evidence="2" id="KW-0812">Transmembrane</keyword>
<name>A0A2P8IF78_SACCR</name>
<reference evidence="3 4" key="1">
    <citation type="submission" date="2018-03" db="EMBL/GenBank/DDBJ databases">
        <title>Genomic Encyclopedia of Type Strains, Phase III (KMG-III): the genomes of soil and plant-associated and newly described type strains.</title>
        <authorList>
            <person name="Whitman W."/>
        </authorList>
    </citation>
    <scope>NUCLEOTIDE SEQUENCE [LARGE SCALE GENOMIC DNA]</scope>
    <source>
        <strain evidence="3 4">CGMCC 4.7097</strain>
    </source>
</reference>
<proteinExistence type="predicted"/>
<evidence type="ECO:0008006" key="5">
    <source>
        <dbReference type="Google" id="ProtNLM"/>
    </source>
</evidence>
<dbReference type="Gene3D" id="2.160.20.80">
    <property type="entry name" value="E3 ubiquitin-protein ligase SopA"/>
    <property type="match status" value="1"/>
</dbReference>
<dbReference type="EMBL" id="PYAX01000002">
    <property type="protein sequence ID" value="PSL57128.1"/>
    <property type="molecule type" value="Genomic_DNA"/>
</dbReference>
<sequence length="466" mass="51750">MRKLSNRTKRRKSRFVRIGSTMNVLVEERRASKSTTKTSKTKLLSLRAAMTITIVVTLGVLSAALISLWWALDRPQLASTGQLGIKDQLDLVRLALIVTGGIGGLVALVVAYRKQKINETAEFREETKLINEHFNAACAQLGHDSPAVRMAGVYALASVADEWSLKRQSCIDVLCGYIRLPYEHNADAENWRVGEREVRLSIIRVLSDHLQPQSSPSWIGYDLDFTGAVFDGGDFTSCHFSDCRLDFTNTKFVAGQTLFHSAKFTNVHLEFENATFQGGDLSLRWTRFQNCTFWLTGIKMIEGQINFSLAKARESEFTLTESVLTGGKIDLSQMELEGGGIDLCFAEVDGSELDMHFLKLTDVTGDFGCANFKSGVVNWRSAKFHNAELNFGESKLSGCLMDFTDATFVADNDLTEGDWKRLVIPNRVDLSGMETQGDASPIFSEWPDGTPSGLVLTRDRDPGRRA</sequence>
<gene>
    <name evidence="3" type="ORF">B0I31_102105</name>
</gene>
<comment type="caution">
    <text evidence="3">The sequence shown here is derived from an EMBL/GenBank/DDBJ whole genome shotgun (WGS) entry which is preliminary data.</text>
</comment>
<accession>A0A2P8IF78</accession>
<keyword evidence="4" id="KW-1185">Reference proteome</keyword>
<feature type="compositionally biased region" description="Basic and acidic residues" evidence="1">
    <location>
        <begin position="457"/>
        <end position="466"/>
    </location>
</feature>
<keyword evidence="2" id="KW-0472">Membrane</keyword>
<evidence type="ECO:0000313" key="4">
    <source>
        <dbReference type="Proteomes" id="UP000241118"/>
    </source>
</evidence>
<feature type="transmembrane region" description="Helical" evidence="2">
    <location>
        <begin position="48"/>
        <end position="71"/>
    </location>
</feature>
<keyword evidence="2" id="KW-1133">Transmembrane helix</keyword>